<dbReference type="AlphaFoldDB" id="A0AAE1NK53"/>
<gene>
    <name evidence="1" type="ORF">Pmani_036229</name>
</gene>
<dbReference type="EMBL" id="JAWZYT010005334">
    <property type="protein sequence ID" value="KAK4290906.1"/>
    <property type="molecule type" value="Genomic_DNA"/>
</dbReference>
<comment type="caution">
    <text evidence="1">The sequence shown here is derived from an EMBL/GenBank/DDBJ whole genome shotgun (WGS) entry which is preliminary data.</text>
</comment>
<name>A0AAE1NK53_9EUCA</name>
<evidence type="ECO:0000313" key="2">
    <source>
        <dbReference type="Proteomes" id="UP001292094"/>
    </source>
</evidence>
<dbReference type="Proteomes" id="UP001292094">
    <property type="component" value="Unassembled WGS sequence"/>
</dbReference>
<protein>
    <submittedName>
        <fullName evidence="1">Uncharacterized protein</fullName>
    </submittedName>
</protein>
<organism evidence="1 2">
    <name type="scientific">Petrolisthes manimaculis</name>
    <dbReference type="NCBI Taxonomy" id="1843537"/>
    <lineage>
        <taxon>Eukaryota</taxon>
        <taxon>Metazoa</taxon>
        <taxon>Ecdysozoa</taxon>
        <taxon>Arthropoda</taxon>
        <taxon>Crustacea</taxon>
        <taxon>Multicrustacea</taxon>
        <taxon>Malacostraca</taxon>
        <taxon>Eumalacostraca</taxon>
        <taxon>Eucarida</taxon>
        <taxon>Decapoda</taxon>
        <taxon>Pleocyemata</taxon>
        <taxon>Anomura</taxon>
        <taxon>Galatheoidea</taxon>
        <taxon>Porcellanidae</taxon>
        <taxon>Petrolisthes</taxon>
    </lineage>
</organism>
<reference evidence="1" key="1">
    <citation type="submission" date="2023-11" db="EMBL/GenBank/DDBJ databases">
        <title>Genome assemblies of two species of porcelain crab, Petrolisthes cinctipes and Petrolisthes manimaculis (Anomura: Porcellanidae).</title>
        <authorList>
            <person name="Angst P."/>
        </authorList>
    </citation>
    <scope>NUCLEOTIDE SEQUENCE</scope>
    <source>
        <strain evidence="1">PB745_02</strain>
        <tissue evidence="1">Gill</tissue>
    </source>
</reference>
<sequence>MERHVAGSLSGLADPSVAVIQTSTRYVILHNKVQTIPRPTTQTTNAYDCINTLVLTKCPVLERRTLNTSTFARTSPTPHILLFVTDWVTGARFKVDTEVAVSVIPQPPPPSADQAHGHLSCDLLADTGNSIAVYCNKNFHLDFGQKESIHFPSRLPVEPLAPWSLPELLQPSFQIVCHAVNFASSSVPDLLNQARPRSLPVTTTLSRLLISLRLI</sequence>
<accession>A0AAE1NK53</accession>
<proteinExistence type="predicted"/>
<evidence type="ECO:0000313" key="1">
    <source>
        <dbReference type="EMBL" id="KAK4290906.1"/>
    </source>
</evidence>
<keyword evidence="2" id="KW-1185">Reference proteome</keyword>